<accession>A0A2S7MV63</accession>
<dbReference type="AlphaFoldDB" id="A0A2S7MV63"/>
<comment type="caution">
    <text evidence="2">The sequence shown here is derived from an EMBL/GenBank/DDBJ whole genome shotgun (WGS) entry which is preliminary data.</text>
</comment>
<dbReference type="EMBL" id="PKOZ01000030">
    <property type="protein sequence ID" value="PQD93656.1"/>
    <property type="molecule type" value="Genomic_DNA"/>
</dbReference>
<name>A0A2S7MV63_9BACI</name>
<dbReference type="CDD" id="cd13441">
    <property type="entry name" value="CamS_repeat_1"/>
    <property type="match status" value="1"/>
</dbReference>
<proteinExistence type="predicted"/>
<dbReference type="Gene3D" id="3.10.570.10">
    <property type="entry name" value="sex pheromone staph- cam373 precursor domain"/>
    <property type="match status" value="1"/>
</dbReference>
<gene>
    <name evidence="2" type="ORF">CYL18_18740</name>
</gene>
<dbReference type="Pfam" id="PF07537">
    <property type="entry name" value="CamS"/>
    <property type="match status" value="1"/>
</dbReference>
<protein>
    <recommendedName>
        <fullName evidence="4">CamS family sex pheromone protein</fullName>
    </recommendedName>
</protein>
<keyword evidence="1" id="KW-0732">Signal</keyword>
<feature type="signal peptide" evidence="1">
    <location>
        <begin position="1"/>
        <end position="21"/>
    </location>
</feature>
<feature type="chain" id="PRO_5015766102" description="CamS family sex pheromone protein" evidence="1">
    <location>
        <begin position="22"/>
        <end position="392"/>
    </location>
</feature>
<evidence type="ECO:0000313" key="3">
    <source>
        <dbReference type="Proteomes" id="UP000239663"/>
    </source>
</evidence>
<dbReference type="PIRSF" id="PIRSF012509">
    <property type="entry name" value="CamS"/>
    <property type="match status" value="1"/>
</dbReference>
<dbReference type="PROSITE" id="PS51257">
    <property type="entry name" value="PROKAR_LIPOPROTEIN"/>
    <property type="match status" value="1"/>
</dbReference>
<dbReference type="OrthoDB" id="9795361at2"/>
<evidence type="ECO:0008006" key="4">
    <source>
        <dbReference type="Google" id="ProtNLM"/>
    </source>
</evidence>
<dbReference type="CDD" id="cd13440">
    <property type="entry name" value="CamS_repeat_2"/>
    <property type="match status" value="1"/>
</dbReference>
<dbReference type="RefSeq" id="WP_104850987.1">
    <property type="nucleotide sequence ID" value="NZ_PKOZ01000030.1"/>
</dbReference>
<reference evidence="2 3" key="1">
    <citation type="submission" date="2017-12" db="EMBL/GenBank/DDBJ databases">
        <title>Taxonomic description and draft genome of Pradoshia cofamensis Gen. nov., sp. nov., a thermotolerant bacillale isolated from anterior gut of earthworm Eisenia fetida.</title>
        <authorList>
            <person name="Saha T."/>
            <person name="Chakraborty R."/>
        </authorList>
    </citation>
    <scope>NUCLEOTIDE SEQUENCE [LARGE SCALE GENOMIC DNA]</scope>
    <source>
        <strain evidence="2 3">EAG3</strain>
    </source>
</reference>
<dbReference type="Proteomes" id="UP000239663">
    <property type="component" value="Unassembled WGS sequence"/>
</dbReference>
<organism evidence="2 3">
    <name type="scientific">Pradoshia eiseniae</name>
    <dbReference type="NCBI Taxonomy" id="2064768"/>
    <lineage>
        <taxon>Bacteria</taxon>
        <taxon>Bacillati</taxon>
        <taxon>Bacillota</taxon>
        <taxon>Bacilli</taxon>
        <taxon>Bacillales</taxon>
        <taxon>Bacillaceae</taxon>
        <taxon>Pradoshia</taxon>
    </lineage>
</organism>
<sequence>MKRILAITLAVLLTATGCAPSFDKTEVVEDDTDKKKTEKESIIPEYQISDQYYQTLLPYETSDTRGLVTSNINTRLDLEEFETGLMRLSQDPFPTDKYVFREGQVISKETVTSWLNRKYTSAQLKEKKMTADENVGLNPVDAGKGDIEDRYEENPEYLAHILEHNYLVKSDNNKVTLGGISIGLALNSVFYYQKEKYGETYEVKIDAKTLQQKGEEIAAEVIKRVRSLEGAKNVPILIGLFEQQSKDSVVPGNFISYAVVGANSNSISKWKNVDEEYFLFPSSKAEEKHRDDASAFSNFKDDVEEYFPNYNGVIGKAFYVNEEMKKLTISIDMQFYSKSEVLGFTQYVAGLVMDYFPDYLEVETKIASSNGQESLIVKEVDDKEPYVYIYNE</sequence>
<evidence type="ECO:0000256" key="1">
    <source>
        <dbReference type="SAM" id="SignalP"/>
    </source>
</evidence>
<dbReference type="InterPro" id="IPR011426">
    <property type="entry name" value="CamS"/>
</dbReference>
<keyword evidence="3" id="KW-1185">Reference proteome</keyword>
<evidence type="ECO:0000313" key="2">
    <source>
        <dbReference type="EMBL" id="PQD93656.1"/>
    </source>
</evidence>